<evidence type="ECO:0000256" key="6">
    <source>
        <dbReference type="ARBA" id="ARBA00023136"/>
    </source>
</evidence>
<dbReference type="CDD" id="cd06261">
    <property type="entry name" value="TM_PBP2"/>
    <property type="match status" value="1"/>
</dbReference>
<accession>A0A8J3M8N0</accession>
<dbReference type="InterPro" id="IPR035906">
    <property type="entry name" value="MetI-like_sf"/>
</dbReference>
<dbReference type="Gene3D" id="1.10.3720.10">
    <property type="entry name" value="MetI-like"/>
    <property type="match status" value="1"/>
</dbReference>
<feature type="transmembrane region" description="Helical" evidence="7">
    <location>
        <begin position="33"/>
        <end position="57"/>
    </location>
</feature>
<dbReference type="InterPro" id="IPR050366">
    <property type="entry name" value="BP-dependent_transpt_permease"/>
</dbReference>
<reference evidence="9" key="2">
    <citation type="submission" date="2020-09" db="EMBL/GenBank/DDBJ databases">
        <authorList>
            <person name="Sun Q."/>
            <person name="Kim S."/>
        </authorList>
    </citation>
    <scope>NUCLEOTIDE SEQUENCE</scope>
    <source>
        <strain evidence="9">KCTC 42650</strain>
    </source>
</reference>
<dbReference type="RefSeq" id="WP_229864231.1">
    <property type="nucleotide sequence ID" value="NZ_BNCJ01000011.1"/>
</dbReference>
<proteinExistence type="inferred from homology"/>
<feature type="transmembrane region" description="Helical" evidence="7">
    <location>
        <begin position="216"/>
        <end position="241"/>
    </location>
</feature>
<dbReference type="PANTHER" id="PTHR43386:SF25">
    <property type="entry name" value="PEPTIDE ABC TRANSPORTER PERMEASE PROTEIN"/>
    <property type="match status" value="1"/>
</dbReference>
<evidence type="ECO:0000256" key="4">
    <source>
        <dbReference type="ARBA" id="ARBA00022692"/>
    </source>
</evidence>
<evidence type="ECO:0000256" key="7">
    <source>
        <dbReference type="RuleBase" id="RU363032"/>
    </source>
</evidence>
<evidence type="ECO:0000256" key="1">
    <source>
        <dbReference type="ARBA" id="ARBA00004651"/>
    </source>
</evidence>
<dbReference type="GO" id="GO:0005886">
    <property type="term" value="C:plasma membrane"/>
    <property type="evidence" value="ECO:0007669"/>
    <property type="project" value="UniProtKB-SubCell"/>
</dbReference>
<comment type="subcellular location">
    <subcellularLocation>
        <location evidence="1 7">Cell membrane</location>
        <topology evidence="1 7">Multi-pass membrane protein</topology>
    </subcellularLocation>
</comment>
<sequence length="295" mass="30986">MTLVETTAVEPAPAQKPQGYWAGVGARLVRDPLTMICAGVVLALILAAVFAPWLGLADPYKGSMIARLKPIGTTGHLLGTDEQGRDMFARLIYGGRLTLFIGLMPVVLAFFIGSALGIVAGFVGGLTNTIIMRTVDVFFAFPSVLLAIAISGALGAGIVNSLVSLTIVFIPPITRVAEAVTSGVRALDYIDAARATGASALTVIRVHVIGNVLSPIFVYATSLTSVCMILAAGLSFLGIGVRPPEPEWGLMLNTLRSAIYINPWLSALPGMMIFVTSLCLNLLSDGLRSAMNVRD</sequence>
<dbReference type="Pfam" id="PF00528">
    <property type="entry name" value="BPD_transp_1"/>
    <property type="match status" value="1"/>
</dbReference>
<keyword evidence="2 7" id="KW-0813">Transport</keyword>
<gene>
    <name evidence="9" type="ORF">GCM10017056_34700</name>
</gene>
<evidence type="ECO:0000313" key="9">
    <source>
        <dbReference type="EMBL" id="GHF60283.1"/>
    </source>
</evidence>
<feature type="transmembrane region" description="Helical" evidence="7">
    <location>
        <begin position="144"/>
        <end position="170"/>
    </location>
</feature>
<dbReference type="EMBL" id="BNCJ01000011">
    <property type="protein sequence ID" value="GHF60283.1"/>
    <property type="molecule type" value="Genomic_DNA"/>
</dbReference>
<dbReference type="InterPro" id="IPR025966">
    <property type="entry name" value="OppC_N"/>
</dbReference>
<name>A0A8J3M8N0_9RHOB</name>
<dbReference type="GO" id="GO:0055085">
    <property type="term" value="P:transmembrane transport"/>
    <property type="evidence" value="ECO:0007669"/>
    <property type="project" value="InterPro"/>
</dbReference>
<feature type="domain" description="ABC transmembrane type-1" evidence="8">
    <location>
        <begin position="95"/>
        <end position="284"/>
    </location>
</feature>
<dbReference type="Pfam" id="PF12911">
    <property type="entry name" value="OppC_N"/>
    <property type="match status" value="1"/>
</dbReference>
<keyword evidence="10" id="KW-1185">Reference proteome</keyword>
<dbReference type="AlphaFoldDB" id="A0A8J3M8N0"/>
<keyword evidence="5 7" id="KW-1133">Transmembrane helix</keyword>
<keyword evidence="4 7" id="KW-0812">Transmembrane</keyword>
<evidence type="ECO:0000256" key="5">
    <source>
        <dbReference type="ARBA" id="ARBA00022989"/>
    </source>
</evidence>
<feature type="transmembrane region" description="Helical" evidence="7">
    <location>
        <begin position="261"/>
        <end position="283"/>
    </location>
</feature>
<dbReference type="PROSITE" id="PS50928">
    <property type="entry name" value="ABC_TM1"/>
    <property type="match status" value="1"/>
</dbReference>
<evidence type="ECO:0000259" key="8">
    <source>
        <dbReference type="PROSITE" id="PS50928"/>
    </source>
</evidence>
<protein>
    <submittedName>
        <fullName evidence="9">ABC transporter permease</fullName>
    </submittedName>
</protein>
<dbReference type="Proteomes" id="UP000626220">
    <property type="component" value="Unassembled WGS sequence"/>
</dbReference>
<evidence type="ECO:0000256" key="3">
    <source>
        <dbReference type="ARBA" id="ARBA00022475"/>
    </source>
</evidence>
<evidence type="ECO:0000256" key="2">
    <source>
        <dbReference type="ARBA" id="ARBA00022448"/>
    </source>
</evidence>
<dbReference type="SUPFAM" id="SSF161098">
    <property type="entry name" value="MetI-like"/>
    <property type="match status" value="1"/>
</dbReference>
<keyword evidence="3" id="KW-1003">Cell membrane</keyword>
<comment type="similarity">
    <text evidence="7">Belongs to the binding-protein-dependent transport system permease family.</text>
</comment>
<feature type="transmembrane region" description="Helical" evidence="7">
    <location>
        <begin position="97"/>
        <end position="124"/>
    </location>
</feature>
<dbReference type="InterPro" id="IPR000515">
    <property type="entry name" value="MetI-like"/>
</dbReference>
<keyword evidence="6 7" id="KW-0472">Membrane</keyword>
<organism evidence="9 10">
    <name type="scientific">Seohaeicola zhoushanensis</name>
    <dbReference type="NCBI Taxonomy" id="1569283"/>
    <lineage>
        <taxon>Bacteria</taxon>
        <taxon>Pseudomonadati</taxon>
        <taxon>Pseudomonadota</taxon>
        <taxon>Alphaproteobacteria</taxon>
        <taxon>Rhodobacterales</taxon>
        <taxon>Roseobacteraceae</taxon>
        <taxon>Seohaeicola</taxon>
    </lineage>
</organism>
<comment type="caution">
    <text evidence="9">The sequence shown here is derived from an EMBL/GenBank/DDBJ whole genome shotgun (WGS) entry which is preliminary data.</text>
</comment>
<dbReference type="PANTHER" id="PTHR43386">
    <property type="entry name" value="OLIGOPEPTIDE TRANSPORT SYSTEM PERMEASE PROTEIN APPC"/>
    <property type="match status" value="1"/>
</dbReference>
<reference evidence="9" key="1">
    <citation type="journal article" date="2014" name="Int. J. Syst. Evol. Microbiol.">
        <title>Complete genome sequence of Corynebacterium casei LMG S-19264T (=DSM 44701T), isolated from a smear-ripened cheese.</title>
        <authorList>
            <consortium name="US DOE Joint Genome Institute (JGI-PGF)"/>
            <person name="Walter F."/>
            <person name="Albersmeier A."/>
            <person name="Kalinowski J."/>
            <person name="Ruckert C."/>
        </authorList>
    </citation>
    <scope>NUCLEOTIDE SEQUENCE</scope>
    <source>
        <strain evidence="9">KCTC 42650</strain>
    </source>
</reference>
<evidence type="ECO:0000313" key="10">
    <source>
        <dbReference type="Proteomes" id="UP000626220"/>
    </source>
</evidence>